<dbReference type="GO" id="GO:0016539">
    <property type="term" value="P:intein-mediated protein splicing"/>
    <property type="evidence" value="ECO:0007669"/>
    <property type="project" value="InterPro"/>
</dbReference>
<evidence type="ECO:0000259" key="5">
    <source>
        <dbReference type="SMART" id="SM00306"/>
    </source>
</evidence>
<feature type="domain" description="eRF1/Pelota-like N-terminal" evidence="6">
    <location>
        <begin position="7"/>
        <end position="140"/>
    </location>
</feature>
<dbReference type="PROSITE" id="PS50818">
    <property type="entry name" value="INTEIN_C_TER"/>
    <property type="match status" value="1"/>
</dbReference>
<dbReference type="InterPro" id="IPR024049">
    <property type="entry name" value="eRF1_1_sf"/>
</dbReference>
<dbReference type="GO" id="GO:0003747">
    <property type="term" value="F:translation release factor activity"/>
    <property type="evidence" value="ECO:0007669"/>
    <property type="project" value="InterPro"/>
</dbReference>
<evidence type="ECO:0000259" key="6">
    <source>
        <dbReference type="SMART" id="SM01194"/>
    </source>
</evidence>
<dbReference type="Gene3D" id="3.30.1330.30">
    <property type="match status" value="1"/>
</dbReference>
<dbReference type="InterPro" id="IPR005141">
    <property type="entry name" value="eRF1_2"/>
</dbReference>
<dbReference type="Pfam" id="PF03465">
    <property type="entry name" value="eRF1_3"/>
    <property type="match status" value="1"/>
</dbReference>
<dbReference type="Gene3D" id="3.30.960.10">
    <property type="entry name" value="eRF1 domain 1"/>
    <property type="match status" value="1"/>
</dbReference>
<dbReference type="InterPro" id="IPR029064">
    <property type="entry name" value="Ribosomal_eL30-like_sf"/>
</dbReference>
<evidence type="ECO:0000313" key="7">
    <source>
        <dbReference type="EMBL" id="MBI4210618.1"/>
    </source>
</evidence>
<keyword evidence="3" id="KW-0963">Cytoplasm</keyword>
<reference evidence="7" key="1">
    <citation type="submission" date="2020-07" db="EMBL/GenBank/DDBJ databases">
        <title>Huge and variable diversity of episymbiotic CPR bacteria and DPANN archaea in groundwater ecosystems.</title>
        <authorList>
            <person name="He C.Y."/>
            <person name="Keren R."/>
            <person name="Whittaker M."/>
            <person name="Farag I.F."/>
            <person name="Doudna J."/>
            <person name="Cate J.H.D."/>
            <person name="Banfield J.F."/>
        </authorList>
    </citation>
    <scope>NUCLEOTIDE SEQUENCE</scope>
    <source>
        <strain evidence="7">NC_groundwater_1296_Ag_S-0.2um_52_80</strain>
    </source>
</reference>
<sequence>MAIAVDTSASEEVIFKKKLKKLEQYKGRGTELISVYIPPGTDRSAVMGQLSEEVSQSGNIKSPQTRKNVQGALRKIINFLKQIDFGIPANGLVVFAGNISETEGRADLRLFTIRPIKELRTKRYWCDSEFHLEPLKEMARPSNAYGLITIDKSEATIAILVGKRYEILGHFTSGYSGKMRAGGQCIAPGTSVMLSDGRELKAESIDVNGALKSADLAQMKIADTAINAKWEKRKKEWLSITTKNPERKLDCSREHAIFAWESGRIHEKEASKLNAGEFLVAYDRNMDRFVPAEISRIKANTGQTRMIDFSTASRNFIANGLVVHNSAQRFERLREEAEQEFYKRISGKSNAAFLPYGEKLQGLIVGGPGMTKQFFLEKDMLDHRLKGKVLATLDTSYTDESGIRELMQKSETVLKDTDLMKERAAMNDFFTRLAKDGLATYGEKEVFKALEMGQAEKVLVSEGIDWVVYKVQNVSNGEVKTIVDKDNTFSETGFRGEHVEVIEEEEYIDYMMEKASQTSAKVEVVSIETPEGEQFYKGFGGLGAILRYRL</sequence>
<evidence type="ECO:0008006" key="9">
    <source>
        <dbReference type="Google" id="ProtNLM"/>
    </source>
</evidence>
<dbReference type="Pfam" id="PF03464">
    <property type="entry name" value="eRF1_2"/>
    <property type="match status" value="1"/>
</dbReference>
<proteinExistence type="inferred from homology"/>
<evidence type="ECO:0000313" key="8">
    <source>
        <dbReference type="Proteomes" id="UP000732298"/>
    </source>
</evidence>
<evidence type="ECO:0000256" key="4">
    <source>
        <dbReference type="ARBA" id="ARBA00022917"/>
    </source>
</evidence>
<dbReference type="SMART" id="SM01194">
    <property type="entry name" value="eRF1_1"/>
    <property type="match status" value="1"/>
</dbReference>
<dbReference type="InterPro" id="IPR003587">
    <property type="entry name" value="Hint_dom_N"/>
</dbReference>
<dbReference type="SUPFAM" id="SSF51294">
    <property type="entry name" value="Hedgehog/intein (Hint) domain"/>
    <property type="match status" value="1"/>
</dbReference>
<dbReference type="InterPro" id="IPR005142">
    <property type="entry name" value="eRF1_3"/>
</dbReference>
<dbReference type="Pfam" id="PF03463">
    <property type="entry name" value="eRF1_1"/>
    <property type="match status" value="1"/>
</dbReference>
<dbReference type="InterPro" id="IPR036844">
    <property type="entry name" value="Hint_dom_sf"/>
</dbReference>
<comment type="similarity">
    <text evidence="2">Belongs to the eukaryotic release factor 1 family.</text>
</comment>
<dbReference type="InterPro" id="IPR004403">
    <property type="entry name" value="Peptide_chain-rel_eRF1/aRF1"/>
</dbReference>
<gene>
    <name evidence="7" type="ORF">HY544_03885</name>
</gene>
<dbReference type="PROSITE" id="PS50817">
    <property type="entry name" value="INTEIN_N_TER"/>
    <property type="match status" value="1"/>
</dbReference>
<evidence type="ECO:0000256" key="3">
    <source>
        <dbReference type="ARBA" id="ARBA00022490"/>
    </source>
</evidence>
<protein>
    <recommendedName>
        <fullName evidence="9">Peptide chain release factor 1</fullName>
    </recommendedName>
</protein>
<name>A0A8T3YNM8_9ARCH</name>
<dbReference type="GO" id="GO:0005737">
    <property type="term" value="C:cytoplasm"/>
    <property type="evidence" value="ECO:0007669"/>
    <property type="project" value="UniProtKB-SubCell"/>
</dbReference>
<comment type="caution">
    <text evidence="7">The sequence shown here is derived from an EMBL/GenBank/DDBJ whole genome shotgun (WGS) entry which is preliminary data.</text>
</comment>
<feature type="domain" description="Hint" evidence="5">
    <location>
        <begin position="183"/>
        <end position="283"/>
    </location>
</feature>
<dbReference type="InterPro" id="IPR030934">
    <property type="entry name" value="Intein_C"/>
</dbReference>
<dbReference type="PANTHER" id="PTHR10113">
    <property type="entry name" value="PEPTIDE CHAIN RELEASE FACTOR SUBUNIT 1"/>
    <property type="match status" value="1"/>
</dbReference>
<dbReference type="InterPro" id="IPR006141">
    <property type="entry name" value="Intein_N"/>
</dbReference>
<dbReference type="SUPFAM" id="SSF55315">
    <property type="entry name" value="L30e-like"/>
    <property type="match status" value="1"/>
</dbReference>
<evidence type="ECO:0000256" key="2">
    <source>
        <dbReference type="ARBA" id="ARBA00005326"/>
    </source>
</evidence>
<comment type="subcellular location">
    <subcellularLocation>
        <location evidence="1">Cytoplasm</location>
    </subcellularLocation>
</comment>
<keyword evidence="4" id="KW-0648">Protein biosynthesis</keyword>
<dbReference type="Gene3D" id="2.170.16.10">
    <property type="entry name" value="Hedgehog/Intein (Hint) domain"/>
    <property type="match status" value="1"/>
</dbReference>
<dbReference type="InterPro" id="IPR042226">
    <property type="entry name" value="eFR1_2_sf"/>
</dbReference>
<dbReference type="EMBL" id="JACQPB010000039">
    <property type="protein sequence ID" value="MBI4210618.1"/>
    <property type="molecule type" value="Genomic_DNA"/>
</dbReference>
<dbReference type="SUPFAM" id="SSF55481">
    <property type="entry name" value="N-terminal domain of eukaryotic peptide chain release factor subunit 1, ERF1"/>
    <property type="match status" value="1"/>
</dbReference>
<dbReference type="Gene3D" id="1.20.5.170">
    <property type="match status" value="1"/>
</dbReference>
<dbReference type="AlphaFoldDB" id="A0A8T3YNM8"/>
<dbReference type="InterPro" id="IPR005140">
    <property type="entry name" value="eRF1_Pelota-like_N"/>
</dbReference>
<dbReference type="SMART" id="SM00306">
    <property type="entry name" value="HintN"/>
    <property type="match status" value="1"/>
</dbReference>
<dbReference type="CDD" id="cd00081">
    <property type="entry name" value="Hint"/>
    <property type="match status" value="1"/>
</dbReference>
<dbReference type="Proteomes" id="UP000732298">
    <property type="component" value="Unassembled WGS sequence"/>
</dbReference>
<dbReference type="Gene3D" id="3.30.420.60">
    <property type="entry name" value="eRF1 domain 2"/>
    <property type="match status" value="2"/>
</dbReference>
<dbReference type="SUPFAM" id="SSF53137">
    <property type="entry name" value="Translational machinery components"/>
    <property type="match status" value="2"/>
</dbReference>
<evidence type="ECO:0000256" key="1">
    <source>
        <dbReference type="ARBA" id="ARBA00004496"/>
    </source>
</evidence>
<organism evidence="7 8">
    <name type="scientific">Candidatus Iainarchaeum sp</name>
    <dbReference type="NCBI Taxonomy" id="3101447"/>
    <lineage>
        <taxon>Archaea</taxon>
        <taxon>Candidatus Iainarchaeota</taxon>
        <taxon>Candidatus Iainarchaeia</taxon>
        <taxon>Candidatus Iainarchaeales</taxon>
        <taxon>Candidatus Iainarchaeaceae</taxon>
        <taxon>Candidatus Iainarchaeum</taxon>
    </lineage>
</organism>
<accession>A0A8T3YNM8</accession>